<feature type="compositionally biased region" description="Basic and acidic residues" evidence="1">
    <location>
        <begin position="146"/>
        <end position="155"/>
    </location>
</feature>
<keyword evidence="2" id="KW-0472">Membrane</keyword>
<dbReference type="Proteomes" id="UP000297280">
    <property type="component" value="Unassembled WGS sequence"/>
</dbReference>
<evidence type="ECO:0000313" key="4">
    <source>
        <dbReference type="Proteomes" id="UP000297280"/>
    </source>
</evidence>
<feature type="transmembrane region" description="Helical" evidence="2">
    <location>
        <begin position="376"/>
        <end position="398"/>
    </location>
</feature>
<keyword evidence="2" id="KW-1133">Transmembrane helix</keyword>
<comment type="caution">
    <text evidence="3">The sequence shown here is derived from an EMBL/GenBank/DDBJ whole genome shotgun (WGS) entry which is preliminary data.</text>
</comment>
<feature type="compositionally biased region" description="Basic and acidic residues" evidence="1">
    <location>
        <begin position="31"/>
        <end position="40"/>
    </location>
</feature>
<gene>
    <name evidence="3" type="ORF">BPOR_0043g00130</name>
</gene>
<dbReference type="EMBL" id="PQXO01000043">
    <property type="protein sequence ID" value="TGO91002.1"/>
    <property type="molecule type" value="Genomic_DNA"/>
</dbReference>
<dbReference type="AlphaFoldDB" id="A0A4Z1L2D8"/>
<feature type="compositionally biased region" description="Polar residues" evidence="1">
    <location>
        <begin position="158"/>
        <end position="167"/>
    </location>
</feature>
<feature type="compositionally biased region" description="Basic and acidic residues" evidence="1">
    <location>
        <begin position="117"/>
        <end position="131"/>
    </location>
</feature>
<sequence>MSTLGRRPQSGEGSMAAYTSGHSIGEMQEPWQEHLRERGSWGEMAGEDVYEDATSGKRKEEKEELGKSQILPALEELPTADSPAENPDPLTEAVESSESWSESEFEDERATRVIKNVGRELRGNDREREFAVPKSKARGGQSVHAFTDEKNKQEIEENLSQVAAQKSRQGERDPNAPTSTAGISDPTPTSRTQTGTGENKFYVYKAPHKVIYTKPWTWRFRRAKSADETESTAGEGYYYVHKKRPPPSWLFWKWTWQGPKPISWIPIYPSYFPEKDDPELKIFLVYSCGHRFPTRVISGPDWTASSPSFLFSPSSPFTPNTPTYPRAASTTGHTHICPLPSFRTEILRAAARNEGIKNIVSPENYVCPNCFLWRQWFAGLCLMTFFWGVFTWYFAFVWPYTWWATDERGDLIPRYTMITKFDIRREPEAFNVRQAIGGLVVAIFIFFVEILWRPVVLFGIMFVLYKRFKKA</sequence>
<feature type="transmembrane region" description="Helical" evidence="2">
    <location>
        <begin position="435"/>
        <end position="465"/>
    </location>
</feature>
<reference evidence="3 4" key="1">
    <citation type="submission" date="2017-12" db="EMBL/GenBank/DDBJ databases">
        <title>Comparative genomics of Botrytis spp.</title>
        <authorList>
            <person name="Valero-Jimenez C.A."/>
            <person name="Tapia P."/>
            <person name="Veloso J."/>
            <person name="Silva-Moreno E."/>
            <person name="Staats M."/>
            <person name="Valdes J.H."/>
            <person name="Van Kan J.A.L."/>
        </authorList>
    </citation>
    <scope>NUCLEOTIDE SEQUENCE [LARGE SCALE GENOMIC DNA]</scope>
    <source>
        <strain evidence="3 4">MUCL3349</strain>
    </source>
</reference>
<organism evidence="3 4">
    <name type="scientific">Botrytis porri</name>
    <dbReference type="NCBI Taxonomy" id="87229"/>
    <lineage>
        <taxon>Eukaryota</taxon>
        <taxon>Fungi</taxon>
        <taxon>Dikarya</taxon>
        <taxon>Ascomycota</taxon>
        <taxon>Pezizomycotina</taxon>
        <taxon>Leotiomycetes</taxon>
        <taxon>Helotiales</taxon>
        <taxon>Sclerotiniaceae</taxon>
        <taxon>Botrytis</taxon>
    </lineage>
</organism>
<keyword evidence="2" id="KW-0812">Transmembrane</keyword>
<accession>A0A4Z1L2D8</accession>
<protein>
    <submittedName>
        <fullName evidence="3">Uncharacterized protein</fullName>
    </submittedName>
</protein>
<evidence type="ECO:0000313" key="3">
    <source>
        <dbReference type="EMBL" id="TGO91002.1"/>
    </source>
</evidence>
<name>A0A4Z1L2D8_9HELO</name>
<feature type="compositionally biased region" description="Basic and acidic residues" evidence="1">
    <location>
        <begin position="54"/>
        <end position="66"/>
    </location>
</feature>
<proteinExistence type="predicted"/>
<feature type="compositionally biased region" description="Polar residues" evidence="1">
    <location>
        <begin position="176"/>
        <end position="197"/>
    </location>
</feature>
<evidence type="ECO:0000256" key="1">
    <source>
        <dbReference type="SAM" id="MobiDB-lite"/>
    </source>
</evidence>
<keyword evidence="4" id="KW-1185">Reference proteome</keyword>
<feature type="region of interest" description="Disordered" evidence="1">
    <location>
        <begin position="1"/>
        <end position="198"/>
    </location>
</feature>
<evidence type="ECO:0000256" key="2">
    <source>
        <dbReference type="SAM" id="Phobius"/>
    </source>
</evidence>
<dbReference type="OrthoDB" id="3558580at2759"/>